<dbReference type="Proteomes" id="UP000188929">
    <property type="component" value="Unassembled WGS sequence"/>
</dbReference>
<sequence length="72" mass="7741">MSPTIGWRSVFVAEVCGLTLWVAHHVRKASLSCRELADQICQVSVVGVAASLDAKRRHGIASDGVPVRVETL</sequence>
<evidence type="ECO:0000313" key="1">
    <source>
        <dbReference type="EMBL" id="ONH23911.1"/>
    </source>
</evidence>
<dbReference type="AlphaFoldDB" id="A0A1V2I211"/>
<organism evidence="1 2">
    <name type="scientific">Pseudofrankia asymbiotica</name>
    <dbReference type="NCBI Taxonomy" id="1834516"/>
    <lineage>
        <taxon>Bacteria</taxon>
        <taxon>Bacillati</taxon>
        <taxon>Actinomycetota</taxon>
        <taxon>Actinomycetes</taxon>
        <taxon>Frankiales</taxon>
        <taxon>Frankiaceae</taxon>
        <taxon>Pseudofrankia</taxon>
    </lineage>
</organism>
<gene>
    <name evidence="1" type="ORF">BL253_31810</name>
</gene>
<comment type="caution">
    <text evidence="1">The sequence shown here is derived from an EMBL/GenBank/DDBJ whole genome shotgun (WGS) entry which is preliminary data.</text>
</comment>
<reference evidence="2" key="1">
    <citation type="submission" date="2016-10" db="EMBL/GenBank/DDBJ databases">
        <title>Frankia sp. NRRL B-16386 Genome sequencing.</title>
        <authorList>
            <person name="Ghodhbane-Gtari F."/>
            <person name="Swanson E."/>
            <person name="Gueddou A."/>
            <person name="Hezbri K."/>
            <person name="Ktari K."/>
            <person name="Nouioui I."/>
            <person name="Morris K."/>
            <person name="Simpson S."/>
            <person name="Abebe-Akele F."/>
            <person name="Thomas K."/>
            <person name="Gtari M."/>
            <person name="Tisa L.S."/>
        </authorList>
    </citation>
    <scope>NUCLEOTIDE SEQUENCE [LARGE SCALE GENOMIC DNA]</scope>
    <source>
        <strain evidence="2">NRRL B-16386</strain>
    </source>
</reference>
<proteinExistence type="predicted"/>
<evidence type="ECO:0000313" key="2">
    <source>
        <dbReference type="Proteomes" id="UP000188929"/>
    </source>
</evidence>
<dbReference type="EMBL" id="MOMC01000078">
    <property type="protein sequence ID" value="ONH23911.1"/>
    <property type="molecule type" value="Genomic_DNA"/>
</dbReference>
<accession>A0A1V2I211</accession>
<name>A0A1V2I211_9ACTN</name>
<keyword evidence="2" id="KW-1185">Reference proteome</keyword>
<protein>
    <submittedName>
        <fullName evidence="1">Uncharacterized protein</fullName>
    </submittedName>
</protein>